<name>B0D530_LACBS</name>
<proteinExistence type="predicted"/>
<dbReference type="OrthoDB" id="5673at2759"/>
<dbReference type="InParanoid" id="B0D530"/>
<reference evidence="1 2" key="1">
    <citation type="journal article" date="2008" name="Nature">
        <title>The genome of Laccaria bicolor provides insights into mycorrhizal symbiosis.</title>
        <authorList>
            <person name="Martin F."/>
            <person name="Aerts A."/>
            <person name="Ahren D."/>
            <person name="Brun A."/>
            <person name="Danchin E.G.J."/>
            <person name="Duchaussoy F."/>
            <person name="Gibon J."/>
            <person name="Kohler A."/>
            <person name="Lindquist E."/>
            <person name="Pereda V."/>
            <person name="Salamov A."/>
            <person name="Shapiro H.J."/>
            <person name="Wuyts J."/>
            <person name="Blaudez D."/>
            <person name="Buee M."/>
            <person name="Brokstein P."/>
            <person name="Canbaeck B."/>
            <person name="Cohen D."/>
            <person name="Courty P.E."/>
            <person name="Coutinho P.M."/>
            <person name="Delaruelle C."/>
            <person name="Detter J.C."/>
            <person name="Deveau A."/>
            <person name="DiFazio S."/>
            <person name="Duplessis S."/>
            <person name="Fraissinet-Tachet L."/>
            <person name="Lucic E."/>
            <person name="Frey-Klett P."/>
            <person name="Fourrey C."/>
            <person name="Feussner I."/>
            <person name="Gay G."/>
            <person name="Grimwood J."/>
            <person name="Hoegger P.J."/>
            <person name="Jain P."/>
            <person name="Kilaru S."/>
            <person name="Labbe J."/>
            <person name="Lin Y.C."/>
            <person name="Legue V."/>
            <person name="Le Tacon F."/>
            <person name="Marmeisse R."/>
            <person name="Melayah D."/>
            <person name="Montanini B."/>
            <person name="Muratet M."/>
            <person name="Nehls U."/>
            <person name="Niculita-Hirzel H."/>
            <person name="Oudot-Le Secq M.P."/>
            <person name="Peter M."/>
            <person name="Quesneville H."/>
            <person name="Rajashekar B."/>
            <person name="Reich M."/>
            <person name="Rouhier N."/>
            <person name="Schmutz J."/>
            <person name="Yin T."/>
            <person name="Chalot M."/>
            <person name="Henrissat B."/>
            <person name="Kuees U."/>
            <person name="Lucas S."/>
            <person name="Van de Peer Y."/>
            <person name="Podila G.K."/>
            <person name="Polle A."/>
            <person name="Pukkila P.J."/>
            <person name="Richardson P.M."/>
            <person name="Rouze P."/>
            <person name="Sanders I.R."/>
            <person name="Stajich J.E."/>
            <person name="Tunlid A."/>
            <person name="Tuskan G."/>
            <person name="Grigoriev I.V."/>
        </authorList>
    </citation>
    <scope>NUCLEOTIDE SEQUENCE [LARGE SCALE GENOMIC DNA]</scope>
    <source>
        <strain evidence="2">S238N-H82 / ATCC MYA-4686</strain>
    </source>
</reference>
<gene>
    <name evidence="1" type="ORF">LACBIDRAFT_317390</name>
</gene>
<dbReference type="RefSeq" id="XP_001879113.1">
    <property type="nucleotide sequence ID" value="XM_001879078.1"/>
</dbReference>
<evidence type="ECO:0000313" key="2">
    <source>
        <dbReference type="Proteomes" id="UP000001194"/>
    </source>
</evidence>
<protein>
    <submittedName>
        <fullName evidence="1">Predicted protein</fullName>
    </submittedName>
</protein>
<accession>B0D530</accession>
<dbReference type="EMBL" id="DS547097">
    <property type="protein sequence ID" value="EDR10663.1"/>
    <property type="molecule type" value="Genomic_DNA"/>
</dbReference>
<evidence type="ECO:0000313" key="1">
    <source>
        <dbReference type="EMBL" id="EDR10663.1"/>
    </source>
</evidence>
<dbReference type="AlphaFoldDB" id="B0D530"/>
<dbReference type="Proteomes" id="UP000001194">
    <property type="component" value="Unassembled WGS sequence"/>
</dbReference>
<organism evidence="2">
    <name type="scientific">Laccaria bicolor (strain S238N-H82 / ATCC MYA-4686)</name>
    <name type="common">Bicoloured deceiver</name>
    <name type="synonym">Laccaria laccata var. bicolor</name>
    <dbReference type="NCBI Taxonomy" id="486041"/>
    <lineage>
        <taxon>Eukaryota</taxon>
        <taxon>Fungi</taxon>
        <taxon>Dikarya</taxon>
        <taxon>Basidiomycota</taxon>
        <taxon>Agaricomycotina</taxon>
        <taxon>Agaricomycetes</taxon>
        <taxon>Agaricomycetidae</taxon>
        <taxon>Agaricales</taxon>
        <taxon>Agaricineae</taxon>
        <taxon>Hydnangiaceae</taxon>
        <taxon>Laccaria</taxon>
    </lineage>
</organism>
<sequence length="127" mass="14337">MTTRSHRSWGGKDCQAWQPPYRTQLMLWYYILGVSCNRHPRLPSCLPILHLPLAPCKSLAGFTPASITGALVAVRFWSLITPFRNGGWDVTWALKGGGRQAWLALLDWWWEHDESLETGAGGDMLID</sequence>
<dbReference type="HOGENOM" id="CLU_1970922_0_0_1"/>
<dbReference type="KEGG" id="lbc:LACBIDRAFT_317390"/>
<keyword evidence="2" id="KW-1185">Reference proteome</keyword>
<dbReference type="STRING" id="486041.B0D530"/>
<dbReference type="GeneID" id="6074558"/>